<dbReference type="PROSITE" id="PS51078">
    <property type="entry name" value="ICLR_ED"/>
    <property type="match status" value="1"/>
</dbReference>
<dbReference type="InterPro" id="IPR029016">
    <property type="entry name" value="GAF-like_dom_sf"/>
</dbReference>
<dbReference type="SUPFAM" id="SSF46785">
    <property type="entry name" value="Winged helix' DNA-binding domain"/>
    <property type="match status" value="1"/>
</dbReference>
<evidence type="ECO:0000259" key="5">
    <source>
        <dbReference type="PROSITE" id="PS51078"/>
    </source>
</evidence>
<evidence type="ECO:0000259" key="4">
    <source>
        <dbReference type="PROSITE" id="PS51077"/>
    </source>
</evidence>
<gene>
    <name evidence="6" type="ORF">EAH80_09455</name>
</gene>
<dbReference type="SUPFAM" id="SSF55781">
    <property type="entry name" value="GAF domain-like"/>
    <property type="match status" value="1"/>
</dbReference>
<dbReference type="SMART" id="SM00346">
    <property type="entry name" value="HTH_ICLR"/>
    <property type="match status" value="1"/>
</dbReference>
<dbReference type="GO" id="GO:0045892">
    <property type="term" value="P:negative regulation of DNA-templated transcription"/>
    <property type="evidence" value="ECO:0007669"/>
    <property type="project" value="TreeGrafter"/>
</dbReference>
<dbReference type="Gene3D" id="3.30.450.40">
    <property type="match status" value="1"/>
</dbReference>
<protein>
    <submittedName>
        <fullName evidence="6">IclR family transcriptional regulator</fullName>
    </submittedName>
</protein>
<dbReference type="GO" id="GO:0003700">
    <property type="term" value="F:DNA-binding transcription factor activity"/>
    <property type="evidence" value="ECO:0007669"/>
    <property type="project" value="TreeGrafter"/>
</dbReference>
<keyword evidence="2" id="KW-0238">DNA-binding</keyword>
<evidence type="ECO:0000256" key="3">
    <source>
        <dbReference type="ARBA" id="ARBA00023163"/>
    </source>
</evidence>
<dbReference type="PANTHER" id="PTHR30136">
    <property type="entry name" value="HELIX-TURN-HELIX TRANSCRIPTIONAL REGULATOR, ICLR FAMILY"/>
    <property type="match status" value="1"/>
</dbReference>
<proteinExistence type="predicted"/>
<dbReference type="Pfam" id="PF09339">
    <property type="entry name" value="HTH_IclR"/>
    <property type="match status" value="1"/>
</dbReference>
<dbReference type="InterPro" id="IPR014757">
    <property type="entry name" value="Tscrpt_reg_IclR_C"/>
</dbReference>
<dbReference type="PANTHER" id="PTHR30136:SF24">
    <property type="entry name" value="HTH-TYPE TRANSCRIPTIONAL REPRESSOR ALLR"/>
    <property type="match status" value="1"/>
</dbReference>
<feature type="domain" description="HTH iclR-type" evidence="4">
    <location>
        <begin position="5"/>
        <end position="68"/>
    </location>
</feature>
<dbReference type="Proteomes" id="UP000320095">
    <property type="component" value="Unassembled WGS sequence"/>
</dbReference>
<keyword evidence="1" id="KW-0805">Transcription regulation</keyword>
<evidence type="ECO:0000256" key="1">
    <source>
        <dbReference type="ARBA" id="ARBA00023015"/>
    </source>
</evidence>
<evidence type="ECO:0000313" key="7">
    <source>
        <dbReference type="Proteomes" id="UP000320095"/>
    </source>
</evidence>
<dbReference type="PROSITE" id="PS51077">
    <property type="entry name" value="HTH_ICLR"/>
    <property type="match status" value="1"/>
</dbReference>
<dbReference type="OrthoDB" id="7495200at2"/>
<name>A0A502ECG0_9MYCO</name>
<keyword evidence="3" id="KW-0804">Transcription</keyword>
<feature type="domain" description="IclR-ED" evidence="5">
    <location>
        <begin position="69"/>
        <end position="295"/>
    </location>
</feature>
<organism evidence="6 7">
    <name type="scientific">Mycolicibacterium hodleri</name>
    <dbReference type="NCBI Taxonomy" id="49897"/>
    <lineage>
        <taxon>Bacteria</taxon>
        <taxon>Bacillati</taxon>
        <taxon>Actinomycetota</taxon>
        <taxon>Actinomycetes</taxon>
        <taxon>Mycobacteriales</taxon>
        <taxon>Mycobacteriaceae</taxon>
        <taxon>Mycolicibacterium</taxon>
    </lineage>
</organism>
<dbReference type="Gene3D" id="1.10.10.10">
    <property type="entry name" value="Winged helix-like DNA-binding domain superfamily/Winged helix DNA-binding domain"/>
    <property type="match status" value="1"/>
</dbReference>
<dbReference type="EMBL" id="RCZG01000003">
    <property type="protein sequence ID" value="TPG35014.1"/>
    <property type="molecule type" value="Genomic_DNA"/>
</dbReference>
<dbReference type="AlphaFoldDB" id="A0A502ECG0"/>
<comment type="caution">
    <text evidence="6">The sequence shown here is derived from an EMBL/GenBank/DDBJ whole genome shotgun (WGS) entry which is preliminary data.</text>
</comment>
<dbReference type="InterPro" id="IPR005471">
    <property type="entry name" value="Tscrpt_reg_IclR_N"/>
</dbReference>
<dbReference type="RefSeq" id="WP_140689810.1">
    <property type="nucleotide sequence ID" value="NZ_RCZG01000003.1"/>
</dbReference>
<sequence>MARPSPQTERLVDVLEVLADTGTAGRSLAELSRHLGVDKATCLPMLQELTRVGWLFRHPRRKTFHLGPRLVAIGKAAETAIDTVDLAREALHDLAETSGAPCLVIAHSGEELTVAAVITPKGQAQRRALGLRAGDRIALRPPLGAVLVAWSPPDVERWLDRRFRDPSDDAQRARYAETLDLVRERGYAVEEFPSAPLSLGELLEALVGSEYGSRRASHLVEDQISRLRDDVLIGPLSREEYWPISINAPVFDRDGRATLAMCVVDLTGPLSTSRVAELGDAVARLARSVTLDAHGQSVD</sequence>
<dbReference type="InterPro" id="IPR036390">
    <property type="entry name" value="WH_DNA-bd_sf"/>
</dbReference>
<dbReference type="InterPro" id="IPR036388">
    <property type="entry name" value="WH-like_DNA-bd_sf"/>
</dbReference>
<reference evidence="6 7" key="1">
    <citation type="journal article" date="2019" name="Environ. Microbiol.">
        <title>Species interactions and distinct microbial communities in high Arctic permafrost affected cryosols are associated with the CH4 and CO2 gas fluxes.</title>
        <authorList>
            <person name="Altshuler I."/>
            <person name="Hamel J."/>
            <person name="Turney S."/>
            <person name="Magnuson E."/>
            <person name="Levesque R."/>
            <person name="Greer C."/>
            <person name="Whyte L.G."/>
        </authorList>
    </citation>
    <scope>NUCLEOTIDE SEQUENCE [LARGE SCALE GENOMIC DNA]</scope>
    <source>
        <strain evidence="6 7">S5.20</strain>
    </source>
</reference>
<evidence type="ECO:0000256" key="2">
    <source>
        <dbReference type="ARBA" id="ARBA00023125"/>
    </source>
</evidence>
<keyword evidence="7" id="KW-1185">Reference proteome</keyword>
<dbReference type="InterPro" id="IPR050707">
    <property type="entry name" value="HTH_MetabolicPath_Reg"/>
</dbReference>
<evidence type="ECO:0000313" key="6">
    <source>
        <dbReference type="EMBL" id="TPG35014.1"/>
    </source>
</evidence>
<accession>A0A502ECG0</accession>
<dbReference type="GO" id="GO:0003677">
    <property type="term" value="F:DNA binding"/>
    <property type="evidence" value="ECO:0007669"/>
    <property type="project" value="UniProtKB-KW"/>
</dbReference>